<accession>A0AAN8PK78</accession>
<proteinExistence type="predicted"/>
<evidence type="ECO:0000313" key="2">
    <source>
        <dbReference type="Proteomes" id="UP001307849"/>
    </source>
</evidence>
<evidence type="ECO:0000313" key="1">
    <source>
        <dbReference type="EMBL" id="KAK6516238.1"/>
    </source>
</evidence>
<reference evidence="1 2" key="1">
    <citation type="submission" date="2019-10" db="EMBL/GenBank/DDBJ databases">
        <authorList>
            <person name="Palmer J.M."/>
        </authorList>
    </citation>
    <scope>NUCLEOTIDE SEQUENCE [LARGE SCALE GENOMIC DNA]</scope>
    <source>
        <strain evidence="1 2">TWF506</strain>
    </source>
</reference>
<keyword evidence="2" id="KW-1185">Reference proteome</keyword>
<dbReference type="EMBL" id="JAVHJM010000003">
    <property type="protein sequence ID" value="KAK6516238.1"/>
    <property type="molecule type" value="Genomic_DNA"/>
</dbReference>
<dbReference type="Proteomes" id="UP001307849">
    <property type="component" value="Unassembled WGS sequence"/>
</dbReference>
<organism evidence="1 2">
    <name type="scientific">Arthrobotrys conoides</name>
    <dbReference type="NCBI Taxonomy" id="74498"/>
    <lineage>
        <taxon>Eukaryota</taxon>
        <taxon>Fungi</taxon>
        <taxon>Dikarya</taxon>
        <taxon>Ascomycota</taxon>
        <taxon>Pezizomycotina</taxon>
        <taxon>Orbiliomycetes</taxon>
        <taxon>Orbiliales</taxon>
        <taxon>Orbiliaceae</taxon>
        <taxon>Arthrobotrys</taxon>
    </lineage>
</organism>
<gene>
    <name evidence="1" type="ORF">TWF506_006147</name>
</gene>
<dbReference type="AlphaFoldDB" id="A0AAN8PK78"/>
<comment type="caution">
    <text evidence="1">The sequence shown here is derived from an EMBL/GenBank/DDBJ whole genome shotgun (WGS) entry which is preliminary data.</text>
</comment>
<protein>
    <submittedName>
        <fullName evidence="1">Uncharacterized protein</fullName>
    </submittedName>
</protein>
<name>A0AAN8PK78_9PEZI</name>
<sequence length="64" mass="7346">MPTYNLCIVVSGDGTNPAPWQGSRWAFAIQNQDEDDIGDLLHVIVMDEARKWPRGISLKRERMF</sequence>